<proteinExistence type="predicted"/>
<keyword evidence="1" id="KW-0812">Transmembrane</keyword>
<dbReference type="Proteomes" id="UP001171916">
    <property type="component" value="Unassembled WGS sequence"/>
</dbReference>
<dbReference type="EMBL" id="JAUEPH010000004">
    <property type="protein sequence ID" value="MDN3204485.1"/>
    <property type="molecule type" value="Genomic_DNA"/>
</dbReference>
<accession>A0ABT7YD84</accession>
<organism evidence="2 3">
    <name type="scientific">Algoriphagus sediminis</name>
    <dbReference type="NCBI Taxonomy" id="3057113"/>
    <lineage>
        <taxon>Bacteria</taxon>
        <taxon>Pseudomonadati</taxon>
        <taxon>Bacteroidota</taxon>
        <taxon>Cytophagia</taxon>
        <taxon>Cytophagales</taxon>
        <taxon>Cyclobacteriaceae</taxon>
        <taxon>Algoriphagus</taxon>
    </lineage>
</organism>
<protein>
    <submittedName>
        <fullName evidence="2">DUF3098 domain-containing protein</fullName>
    </submittedName>
</protein>
<keyword evidence="1" id="KW-0472">Membrane</keyword>
<evidence type="ECO:0000313" key="3">
    <source>
        <dbReference type="Proteomes" id="UP001171916"/>
    </source>
</evidence>
<evidence type="ECO:0000313" key="2">
    <source>
        <dbReference type="EMBL" id="MDN3204485.1"/>
    </source>
</evidence>
<keyword evidence="1" id="KW-1133">Transmembrane helix</keyword>
<dbReference type="Pfam" id="PF11297">
    <property type="entry name" value="DUF3098"/>
    <property type="match status" value="1"/>
</dbReference>
<dbReference type="InterPro" id="IPR021448">
    <property type="entry name" value="DUF3098"/>
</dbReference>
<feature type="transmembrane region" description="Helical" evidence="1">
    <location>
        <begin position="12"/>
        <end position="32"/>
    </location>
</feature>
<feature type="transmembrane region" description="Helical" evidence="1">
    <location>
        <begin position="44"/>
        <end position="64"/>
    </location>
</feature>
<name>A0ABT7YD84_9BACT</name>
<evidence type="ECO:0000256" key="1">
    <source>
        <dbReference type="SAM" id="Phobius"/>
    </source>
</evidence>
<reference evidence="2" key="1">
    <citation type="submission" date="2023-06" db="EMBL/GenBank/DDBJ databases">
        <title>Robiginitalea aurantiacus sp. nov. and Algoriphagus sediminis sp. nov., isolated from coastal sediment.</title>
        <authorList>
            <person name="Zhou Z.Y."/>
            <person name="An J."/>
            <person name="Jia Y.W."/>
            <person name="Du Z.J."/>
        </authorList>
    </citation>
    <scope>NUCLEOTIDE SEQUENCE</scope>
    <source>
        <strain evidence="2">C2-7</strain>
    </source>
</reference>
<sequence length="69" mass="7672">MSKSAFPFSKKNYRFMWIGIALIVLGFTIIGLESAPHGEGFLGLTLGPIVVLSGFIFEFFAIFAKDRKK</sequence>
<keyword evidence="3" id="KW-1185">Reference proteome</keyword>
<comment type="caution">
    <text evidence="2">The sequence shown here is derived from an EMBL/GenBank/DDBJ whole genome shotgun (WGS) entry which is preliminary data.</text>
</comment>
<dbReference type="RefSeq" id="WP_290000070.1">
    <property type="nucleotide sequence ID" value="NZ_JAUEPH010000004.1"/>
</dbReference>
<gene>
    <name evidence="2" type="ORF">QVH07_10005</name>
</gene>